<dbReference type="PRINTS" id="PR00420">
    <property type="entry name" value="RNGMNOXGNASE"/>
</dbReference>
<comment type="caution">
    <text evidence="6">The sequence shown here is derived from an EMBL/GenBank/DDBJ whole genome shotgun (WGS) entry which is preliminary data.</text>
</comment>
<dbReference type="InterPro" id="IPR002938">
    <property type="entry name" value="FAD-bd"/>
</dbReference>
<dbReference type="GO" id="GO:0071949">
    <property type="term" value="F:FAD binding"/>
    <property type="evidence" value="ECO:0007669"/>
    <property type="project" value="InterPro"/>
</dbReference>
<evidence type="ECO:0000256" key="2">
    <source>
        <dbReference type="ARBA" id="ARBA00022630"/>
    </source>
</evidence>
<dbReference type="GO" id="GO:0004497">
    <property type="term" value="F:monooxygenase activity"/>
    <property type="evidence" value="ECO:0007669"/>
    <property type="project" value="InterPro"/>
</dbReference>
<dbReference type="Pfam" id="PF01494">
    <property type="entry name" value="FAD_binding_3"/>
    <property type="match status" value="1"/>
</dbReference>
<evidence type="ECO:0000256" key="1">
    <source>
        <dbReference type="ARBA" id="ARBA00007992"/>
    </source>
</evidence>
<keyword evidence="7" id="KW-1185">Reference proteome</keyword>
<dbReference type="PANTHER" id="PTHR47356:SF2">
    <property type="entry name" value="FAD-BINDING DOMAIN-CONTAINING PROTEIN-RELATED"/>
    <property type="match status" value="1"/>
</dbReference>
<dbReference type="OrthoDB" id="655030at2759"/>
<evidence type="ECO:0000256" key="3">
    <source>
        <dbReference type="ARBA" id="ARBA00022827"/>
    </source>
</evidence>
<name>A0A9P6JH56_9FUNG</name>
<protein>
    <recommendedName>
        <fullName evidence="5">FAD-binding domain-containing protein</fullName>
    </recommendedName>
</protein>
<reference evidence="6" key="1">
    <citation type="journal article" date="2020" name="Fungal Divers.">
        <title>Resolving the Mortierellaceae phylogeny through synthesis of multi-gene phylogenetics and phylogenomics.</title>
        <authorList>
            <person name="Vandepol N."/>
            <person name="Liber J."/>
            <person name="Desiro A."/>
            <person name="Na H."/>
            <person name="Kennedy M."/>
            <person name="Barry K."/>
            <person name="Grigoriev I.V."/>
            <person name="Miller A.N."/>
            <person name="O'Donnell K."/>
            <person name="Stajich J.E."/>
            <person name="Bonito G."/>
        </authorList>
    </citation>
    <scope>NUCLEOTIDE SEQUENCE</scope>
    <source>
        <strain evidence="6">MES-2147</strain>
    </source>
</reference>
<organism evidence="6 7">
    <name type="scientific">Modicella reniformis</name>
    <dbReference type="NCBI Taxonomy" id="1440133"/>
    <lineage>
        <taxon>Eukaryota</taxon>
        <taxon>Fungi</taxon>
        <taxon>Fungi incertae sedis</taxon>
        <taxon>Mucoromycota</taxon>
        <taxon>Mortierellomycotina</taxon>
        <taxon>Mortierellomycetes</taxon>
        <taxon>Mortierellales</taxon>
        <taxon>Mortierellaceae</taxon>
        <taxon>Modicella</taxon>
    </lineage>
</organism>
<comment type="similarity">
    <text evidence="1">Belongs to the paxM FAD-dependent monooxygenase family.</text>
</comment>
<keyword evidence="3" id="KW-0274">FAD</keyword>
<proteinExistence type="inferred from homology"/>
<dbReference type="EMBL" id="JAAAHW010004114">
    <property type="protein sequence ID" value="KAF9978623.1"/>
    <property type="molecule type" value="Genomic_DNA"/>
</dbReference>
<evidence type="ECO:0000313" key="7">
    <source>
        <dbReference type="Proteomes" id="UP000749646"/>
    </source>
</evidence>
<evidence type="ECO:0000313" key="6">
    <source>
        <dbReference type="EMBL" id="KAF9978623.1"/>
    </source>
</evidence>
<evidence type="ECO:0000256" key="4">
    <source>
        <dbReference type="ARBA" id="ARBA00023002"/>
    </source>
</evidence>
<accession>A0A9P6JH56</accession>
<dbReference type="AlphaFoldDB" id="A0A9P6JH56"/>
<dbReference type="InterPro" id="IPR050562">
    <property type="entry name" value="FAD_mOase_fung"/>
</dbReference>
<dbReference type="Gene3D" id="3.50.50.60">
    <property type="entry name" value="FAD/NAD(P)-binding domain"/>
    <property type="match status" value="1"/>
</dbReference>
<dbReference type="Proteomes" id="UP000749646">
    <property type="component" value="Unassembled WGS sequence"/>
</dbReference>
<keyword evidence="2" id="KW-0285">Flavoprotein</keyword>
<keyword evidence="4" id="KW-0560">Oxidoreductase</keyword>
<dbReference type="InterPro" id="IPR036188">
    <property type="entry name" value="FAD/NAD-bd_sf"/>
</dbReference>
<feature type="domain" description="FAD-binding" evidence="5">
    <location>
        <begin position="9"/>
        <end position="298"/>
    </location>
</feature>
<dbReference type="PANTHER" id="PTHR47356">
    <property type="entry name" value="FAD-DEPENDENT MONOOXYGENASE ASQG-RELATED"/>
    <property type="match status" value="1"/>
</dbReference>
<evidence type="ECO:0000259" key="5">
    <source>
        <dbReference type="Pfam" id="PF01494"/>
    </source>
</evidence>
<dbReference type="SUPFAM" id="SSF51905">
    <property type="entry name" value="FAD/NAD(P)-binding domain"/>
    <property type="match status" value="1"/>
</dbReference>
<sequence>MALGPSILPIFEQLGLLDEIKRIGRPYRYLDIYNEKLTKMGTIDMSGHEKLVGYEQIIFARPRLYDIMLKQVPPHKISHNKKIVRTEEKDGKVMIFCSDDTRYSGDILVGADGAYGGVRQNLYQQMDENGLLPKSDLESFTYGFINMVAVAEPDDPSKYPQLQDDRCHFSLVLGGTGGRTWGAMTVPDNQICWSLGVQLSEADSKSRQFRNSEWKPETIDAMYKEYENLPSPWGGTMGEIMKFTPKDQISKVFLEEKIFKTWYGGQTVLIGDSCHKMLPGAGLGAVNAMQDAVVLANCIYNMPDASAVSATGAFKEYYRQRFHRLDSQFKRSQTMTSVMTGKTWVQRLTRHAMLNFVPKWVQDRDFIKSFEYRPQVAWLPLIPNRGVGKVLPPDGERELLKDREERLKKLYAQTTASVAAA</sequence>
<gene>
    <name evidence="6" type="ORF">BGZ65_006927</name>
</gene>